<evidence type="ECO:0000313" key="1">
    <source>
        <dbReference type="EMBL" id="PQJ31754.1"/>
    </source>
</evidence>
<accession>A0A2S7UBG1</accession>
<dbReference type="Proteomes" id="UP000239747">
    <property type="component" value="Unassembled WGS sequence"/>
</dbReference>
<name>A0A2S7UBG1_9FLAO</name>
<protein>
    <submittedName>
        <fullName evidence="1">Uncharacterized protein</fullName>
    </submittedName>
</protein>
<evidence type="ECO:0000313" key="2">
    <source>
        <dbReference type="Proteomes" id="UP000239747"/>
    </source>
</evidence>
<comment type="caution">
    <text evidence="1">The sequence shown here is derived from an EMBL/GenBank/DDBJ whole genome shotgun (WGS) entry which is preliminary data.</text>
</comment>
<keyword evidence="2" id="KW-1185">Reference proteome</keyword>
<gene>
    <name evidence="1" type="ORF">BST92_07375</name>
</gene>
<proteinExistence type="predicted"/>
<dbReference type="AlphaFoldDB" id="A0A2S7UBG1"/>
<dbReference type="RefSeq" id="WP_105070866.1">
    <property type="nucleotide sequence ID" value="NZ_MTPW01000001.1"/>
</dbReference>
<sequence length="156" mass="17950">MRYLLLLVLFISCGQKEEPVPVVEQSLETTFDPAMSRMVLKGDAQQLSTKWDAYQSFITELENFDHSTAAALRLATFIDDMTVSVPEEVASQPVKSRLKVLETRVKSYHALLTHNTYDSKKQQERYDLVIIALDEFKIQMMEVFAQQKSKENLLKT</sequence>
<dbReference type="EMBL" id="MTPW01000001">
    <property type="protein sequence ID" value="PQJ31754.1"/>
    <property type="molecule type" value="Genomic_DNA"/>
</dbReference>
<organism evidence="1 2">
    <name type="scientific">Nonlabens arenilitoris</name>
    <dbReference type="NCBI Taxonomy" id="1217969"/>
    <lineage>
        <taxon>Bacteria</taxon>
        <taxon>Pseudomonadati</taxon>
        <taxon>Bacteroidota</taxon>
        <taxon>Flavobacteriia</taxon>
        <taxon>Flavobacteriales</taxon>
        <taxon>Flavobacteriaceae</taxon>
        <taxon>Nonlabens</taxon>
    </lineage>
</organism>
<reference evidence="1 2" key="1">
    <citation type="submission" date="2017-01" db="EMBL/GenBank/DDBJ databases">
        <title>Trade-off between light-utilization and light-protection in marine flavobacteria.</title>
        <authorList>
            <person name="Kumagai Y."/>
            <person name="Yoshizawa S."/>
            <person name="Kogure K."/>
            <person name="Iwasaki W."/>
        </authorList>
    </citation>
    <scope>NUCLEOTIDE SEQUENCE [LARGE SCALE GENOMIC DNA]</scope>
    <source>
        <strain evidence="1 2">KCTC 32109</strain>
    </source>
</reference>
<dbReference type="OrthoDB" id="1145076at2"/>